<name>A0A077RD55_ECHMU</name>
<accession>A0A077RD55</accession>
<keyword evidence="3" id="KW-1185">Reference proteome</keyword>
<proteinExistence type="predicted"/>
<evidence type="ECO:0000313" key="3">
    <source>
        <dbReference type="Proteomes" id="UP000017246"/>
    </source>
</evidence>
<dbReference type="EMBL" id="LN902846">
    <property type="protein sequence ID" value="CDI97809.1"/>
    <property type="molecule type" value="Genomic_DNA"/>
</dbReference>
<reference evidence="1" key="1">
    <citation type="journal article" date="2013" name="Nature">
        <title>The genomes of four tapeworm species reveal adaptations to parasitism.</title>
        <authorList>
            <person name="Tsai I.J."/>
            <person name="Zarowiecki M."/>
            <person name="Holroyd N."/>
            <person name="Garciarrubio A."/>
            <person name="Sanchez-Flores A."/>
            <person name="Brooks K.L."/>
            <person name="Tracey A."/>
            <person name="Bobes R.J."/>
            <person name="Fragoso G."/>
            <person name="Sciutto E."/>
            <person name="Aslett M."/>
            <person name="Beasley H."/>
            <person name="Bennett H.M."/>
            <person name="Cai J."/>
            <person name="Camicia F."/>
            <person name="Clark R."/>
            <person name="Cucher M."/>
            <person name="De Silva N."/>
            <person name="Day T.A."/>
            <person name="Deplazes P."/>
            <person name="Estrada K."/>
            <person name="Fernandez C."/>
            <person name="Holland P.W."/>
            <person name="Hou J."/>
            <person name="Hu S."/>
            <person name="Huckvale T."/>
            <person name="Hung S.S."/>
            <person name="Kamenetzky L."/>
            <person name="Keane J.A."/>
            <person name="Kiss F."/>
            <person name="Koziol U."/>
            <person name="Lambert O."/>
            <person name="Liu K."/>
            <person name="Luo X."/>
            <person name="Luo Y."/>
            <person name="Macchiaroli N."/>
            <person name="Nichol S."/>
            <person name="Paps J."/>
            <person name="Parkinson J."/>
            <person name="Pouchkina-Stantcheva N."/>
            <person name="Riddiford N."/>
            <person name="Rosenzvit M."/>
            <person name="Salinas G."/>
            <person name="Wasmuth J.D."/>
            <person name="Zamanian M."/>
            <person name="Zheng Y."/>
            <person name="Cai X."/>
            <person name="Soberon X."/>
            <person name="Olson P.D."/>
            <person name="Laclette J.P."/>
            <person name="Brehm K."/>
            <person name="Berriman M."/>
            <person name="Garciarrubio A."/>
            <person name="Bobes R.J."/>
            <person name="Fragoso G."/>
            <person name="Sanchez-Flores A."/>
            <person name="Estrada K."/>
            <person name="Cevallos M.A."/>
            <person name="Morett E."/>
            <person name="Gonzalez V."/>
            <person name="Portillo T."/>
            <person name="Ochoa-Leyva A."/>
            <person name="Jose M.V."/>
            <person name="Sciutto E."/>
            <person name="Landa A."/>
            <person name="Jimenez L."/>
            <person name="Valdes V."/>
            <person name="Carrero J.C."/>
            <person name="Larralde C."/>
            <person name="Morales-Montor J."/>
            <person name="Limon-Lason J."/>
            <person name="Soberon X."/>
            <person name="Laclette J.P."/>
        </authorList>
    </citation>
    <scope>NUCLEOTIDE SEQUENCE [LARGE SCALE GENOMIC DNA]</scope>
</reference>
<reference evidence="1" key="2">
    <citation type="submission" date="2015-11" db="EMBL/GenBank/DDBJ databases">
        <authorList>
            <person name="Zhang Y."/>
            <person name="Guo Z."/>
        </authorList>
    </citation>
    <scope>NUCLEOTIDE SEQUENCE</scope>
</reference>
<dbReference type="Proteomes" id="UP000017246">
    <property type="component" value="Unassembled WGS sequence"/>
</dbReference>
<dbReference type="EMBL" id="LN902846">
    <property type="protein sequence ID" value="CDI97803.1"/>
    <property type="molecule type" value="Genomic_DNA"/>
</dbReference>
<dbReference type="AlphaFoldDB" id="A0A077RD55"/>
<gene>
    <name evidence="1" type="ORF">EmuJ_000160800</name>
    <name evidence="2" type="ORF">EmuJ_000161400</name>
</gene>
<evidence type="ECO:0000313" key="1">
    <source>
        <dbReference type="EMBL" id="CDI97803.1"/>
    </source>
</evidence>
<organism evidence="1 3">
    <name type="scientific">Echinococcus multilocularis</name>
    <name type="common">Fox tapeworm</name>
    <dbReference type="NCBI Taxonomy" id="6211"/>
    <lineage>
        <taxon>Eukaryota</taxon>
        <taxon>Metazoa</taxon>
        <taxon>Spiralia</taxon>
        <taxon>Lophotrochozoa</taxon>
        <taxon>Platyhelminthes</taxon>
        <taxon>Cestoda</taxon>
        <taxon>Eucestoda</taxon>
        <taxon>Cyclophyllidea</taxon>
        <taxon>Taeniidae</taxon>
        <taxon>Echinococcus</taxon>
    </lineage>
</organism>
<evidence type="ECO:0000313" key="2">
    <source>
        <dbReference type="EMBL" id="CDI97809.1"/>
    </source>
</evidence>
<protein>
    <submittedName>
        <fullName evidence="1">Uncharacterized protein</fullName>
    </submittedName>
</protein>
<sequence length="107" mass="11598">MEETGGAKTEARARIVVELKNALLLPALKPLAKFLRNAAHLNGSLRPNYAGMMIPEILLLHPTPSKPTLPNASPVYLTLIAHDPQAYAFGPVPPLFPSHPHSAVYPF</sequence>